<dbReference type="Proteomes" id="UP000075418">
    <property type="component" value="Unassembled WGS sequence"/>
</dbReference>
<evidence type="ECO:0000313" key="2">
    <source>
        <dbReference type="EMBL" id="GEP81918.1"/>
    </source>
</evidence>
<proteinExistence type="predicted"/>
<name>A0A151A3I3_9STAP</name>
<protein>
    <submittedName>
        <fullName evidence="3">Uncharacterized protein</fullName>
    </submittedName>
</protein>
<evidence type="ECO:0000313" key="4">
    <source>
        <dbReference type="Proteomes" id="UP000075418"/>
    </source>
</evidence>
<feature type="compositionally biased region" description="Basic residues" evidence="1">
    <location>
        <begin position="67"/>
        <end position="108"/>
    </location>
</feature>
<evidence type="ECO:0000313" key="5">
    <source>
        <dbReference type="Proteomes" id="UP000321040"/>
    </source>
</evidence>
<reference evidence="2 5" key="2">
    <citation type="submission" date="2019-07" db="EMBL/GenBank/DDBJ databases">
        <title>Whole genome shotgun sequence of Staphylococcus kloosii NBRC 109624.</title>
        <authorList>
            <person name="Hosoyama A."/>
            <person name="Uohara A."/>
            <person name="Ohji S."/>
            <person name="Ichikawa N."/>
        </authorList>
    </citation>
    <scope>NUCLEOTIDE SEQUENCE [LARGE SCALE GENOMIC DNA]</scope>
    <source>
        <strain evidence="2 5">NBRC 109624</strain>
    </source>
</reference>
<dbReference type="AlphaFoldDB" id="A0A151A3I3"/>
<dbReference type="EMBL" id="BKAQ01000008">
    <property type="protein sequence ID" value="GEP81918.1"/>
    <property type="molecule type" value="Genomic_DNA"/>
</dbReference>
<dbReference type="GeneID" id="69903911"/>
<dbReference type="KEGG" id="skl:C7J89_01045"/>
<organism evidence="3 4">
    <name type="scientific">Staphylococcus kloosii</name>
    <dbReference type="NCBI Taxonomy" id="29384"/>
    <lineage>
        <taxon>Bacteria</taxon>
        <taxon>Bacillati</taxon>
        <taxon>Bacillota</taxon>
        <taxon>Bacilli</taxon>
        <taxon>Bacillales</taxon>
        <taxon>Staphylococcaceae</taxon>
        <taxon>Staphylococcus</taxon>
    </lineage>
</organism>
<accession>A0A151A3I3</accession>
<sequence>MYRKIQTKIIASILTLVLMFSAIEYFATEGQQYIKSLKVQQLNEYNPLSNVADARGKRKQGGEMKNKARKSSKWKGKSNPRSNNVKKHTPSKKHKGGKKTKGSNKKKR</sequence>
<keyword evidence="5" id="KW-1185">Reference proteome</keyword>
<reference evidence="3 4" key="1">
    <citation type="submission" date="2016-02" db="EMBL/GenBank/DDBJ databases">
        <title>Draft genome sequence of hydrocarbon degrading Staphylococcus saprophyticus Strain CNV2, isolated from crude-oil contaminated soil from Noonmati Oil Refinery, Guwahati, Assam, India.</title>
        <authorList>
            <person name="Mukherjee A."/>
            <person name="Chettri B."/>
            <person name="Langpoklakpam J."/>
            <person name="Singh A.K."/>
            <person name="Chattopadhyay D.J."/>
        </authorList>
    </citation>
    <scope>NUCLEOTIDE SEQUENCE [LARGE SCALE GENOMIC DNA]</scope>
    <source>
        <strain evidence="3 4">CNV2</strain>
    </source>
</reference>
<dbReference type="OrthoDB" id="9934992at2"/>
<dbReference type="EMBL" id="LUGM01000002">
    <property type="protein sequence ID" value="KYH13988.1"/>
    <property type="molecule type" value="Genomic_DNA"/>
</dbReference>
<feature type="region of interest" description="Disordered" evidence="1">
    <location>
        <begin position="45"/>
        <end position="108"/>
    </location>
</feature>
<comment type="caution">
    <text evidence="3">The sequence shown here is derived from an EMBL/GenBank/DDBJ whole genome shotgun (WGS) entry which is preliminary data.</text>
</comment>
<gene>
    <name evidence="3" type="ORF">A0131_04125</name>
    <name evidence="2" type="ORF">SKL01_10960</name>
</gene>
<dbReference type="RefSeq" id="WP_061854215.1">
    <property type="nucleotide sequence ID" value="NZ_BKAQ01000008.1"/>
</dbReference>
<evidence type="ECO:0000256" key="1">
    <source>
        <dbReference type="SAM" id="MobiDB-lite"/>
    </source>
</evidence>
<dbReference type="Proteomes" id="UP000321040">
    <property type="component" value="Unassembled WGS sequence"/>
</dbReference>
<evidence type="ECO:0000313" key="3">
    <source>
        <dbReference type="EMBL" id="KYH13988.1"/>
    </source>
</evidence>